<evidence type="ECO:0000313" key="2">
    <source>
        <dbReference type="Proteomes" id="UP000238916"/>
    </source>
</evidence>
<sequence>MTDPQNANTMTKLLENVVNYGTEKMFFRTPGCRCNGFC</sequence>
<protein>
    <submittedName>
        <fullName evidence="1">Uncharacterized protein</fullName>
    </submittedName>
</protein>
<gene>
    <name evidence="1" type="ORF">SBF1_1890005</name>
</gene>
<proteinExistence type="predicted"/>
<name>A0A2U3KEG9_9FIRM</name>
<dbReference type="EMBL" id="OMOF01000100">
    <property type="protein sequence ID" value="SPF37947.1"/>
    <property type="molecule type" value="Genomic_DNA"/>
</dbReference>
<dbReference type="AlphaFoldDB" id="A0A2U3KEG9"/>
<reference evidence="2" key="1">
    <citation type="submission" date="2018-02" db="EMBL/GenBank/DDBJ databases">
        <authorList>
            <person name="Hausmann B."/>
        </authorList>
    </citation>
    <scope>NUCLEOTIDE SEQUENCE [LARGE SCALE GENOMIC DNA]</scope>
    <source>
        <strain evidence="2">Peat soil MAG SbF1</strain>
    </source>
</reference>
<evidence type="ECO:0000313" key="1">
    <source>
        <dbReference type="EMBL" id="SPF37947.1"/>
    </source>
</evidence>
<organism evidence="1 2">
    <name type="scientific">Candidatus Desulfosporosinus infrequens</name>
    <dbReference type="NCBI Taxonomy" id="2043169"/>
    <lineage>
        <taxon>Bacteria</taxon>
        <taxon>Bacillati</taxon>
        <taxon>Bacillota</taxon>
        <taxon>Clostridia</taxon>
        <taxon>Eubacteriales</taxon>
        <taxon>Desulfitobacteriaceae</taxon>
        <taxon>Desulfosporosinus</taxon>
    </lineage>
</organism>
<accession>A0A2U3KEG9</accession>
<dbReference type="Proteomes" id="UP000238916">
    <property type="component" value="Unassembled WGS sequence"/>
</dbReference>